<evidence type="ECO:0000313" key="7">
    <source>
        <dbReference type="EMBL" id="GMA20272.1"/>
    </source>
</evidence>
<feature type="transmembrane region" description="Helical" evidence="5">
    <location>
        <begin position="212"/>
        <end position="229"/>
    </location>
</feature>
<feature type="transmembrane region" description="Helical" evidence="5">
    <location>
        <begin position="184"/>
        <end position="205"/>
    </location>
</feature>
<feature type="transmembrane region" description="Helical" evidence="5">
    <location>
        <begin position="235"/>
        <end position="250"/>
    </location>
</feature>
<dbReference type="InterPro" id="IPR051533">
    <property type="entry name" value="WaaL-like"/>
</dbReference>
<evidence type="ECO:0000256" key="1">
    <source>
        <dbReference type="ARBA" id="ARBA00004141"/>
    </source>
</evidence>
<evidence type="ECO:0000256" key="3">
    <source>
        <dbReference type="ARBA" id="ARBA00022989"/>
    </source>
</evidence>
<evidence type="ECO:0000256" key="2">
    <source>
        <dbReference type="ARBA" id="ARBA00022692"/>
    </source>
</evidence>
<dbReference type="PANTHER" id="PTHR37422">
    <property type="entry name" value="TEICHURONIC ACID BIOSYNTHESIS PROTEIN TUAE"/>
    <property type="match status" value="1"/>
</dbReference>
<dbReference type="InterPro" id="IPR007016">
    <property type="entry name" value="O-antigen_ligase-rel_domated"/>
</dbReference>
<evidence type="ECO:0000259" key="6">
    <source>
        <dbReference type="Pfam" id="PF04932"/>
    </source>
</evidence>
<reference evidence="8" key="1">
    <citation type="journal article" date="2019" name="Int. J. Syst. Evol. Microbiol.">
        <title>The Global Catalogue of Microorganisms (GCM) 10K type strain sequencing project: providing services to taxonomists for standard genome sequencing and annotation.</title>
        <authorList>
            <consortium name="The Broad Institute Genomics Platform"/>
            <consortium name="The Broad Institute Genome Sequencing Center for Infectious Disease"/>
            <person name="Wu L."/>
            <person name="Ma J."/>
        </authorList>
    </citation>
    <scope>NUCLEOTIDE SEQUENCE [LARGE SCALE GENOMIC DNA]</scope>
    <source>
        <strain evidence="8">NBRC 105830</strain>
    </source>
</reference>
<name>A0ABQ6HQ18_9MICO</name>
<feature type="transmembrane region" description="Helical" evidence="5">
    <location>
        <begin position="25"/>
        <end position="42"/>
    </location>
</feature>
<dbReference type="PANTHER" id="PTHR37422:SF23">
    <property type="entry name" value="TEICHURONIC ACID BIOSYNTHESIS PROTEIN TUAE"/>
    <property type="match status" value="1"/>
</dbReference>
<dbReference type="Proteomes" id="UP001157109">
    <property type="component" value="Unassembled WGS sequence"/>
</dbReference>
<accession>A0ABQ6HQ18</accession>
<dbReference type="RefSeq" id="WP_241445743.1">
    <property type="nucleotide sequence ID" value="NZ_BSUJ01000001.1"/>
</dbReference>
<evidence type="ECO:0000256" key="5">
    <source>
        <dbReference type="SAM" id="Phobius"/>
    </source>
</evidence>
<organism evidence="7 8">
    <name type="scientific">Arsenicicoccus piscis</name>
    <dbReference type="NCBI Taxonomy" id="673954"/>
    <lineage>
        <taxon>Bacteria</taxon>
        <taxon>Bacillati</taxon>
        <taxon>Actinomycetota</taxon>
        <taxon>Actinomycetes</taxon>
        <taxon>Micrococcales</taxon>
        <taxon>Intrasporangiaceae</taxon>
        <taxon>Arsenicicoccus</taxon>
    </lineage>
</organism>
<feature type="transmembrane region" description="Helical" evidence="5">
    <location>
        <begin position="140"/>
        <end position="164"/>
    </location>
</feature>
<evidence type="ECO:0000313" key="8">
    <source>
        <dbReference type="Proteomes" id="UP001157109"/>
    </source>
</evidence>
<keyword evidence="4 5" id="KW-0472">Membrane</keyword>
<comment type="caution">
    <text evidence="7">The sequence shown here is derived from an EMBL/GenBank/DDBJ whole genome shotgun (WGS) entry which is preliminary data.</text>
</comment>
<protein>
    <recommendedName>
        <fullName evidence="6">O-antigen ligase-related domain-containing protein</fullName>
    </recommendedName>
</protein>
<keyword evidence="8" id="KW-1185">Reference proteome</keyword>
<sequence length="457" mass="49875">MTAATDSSTRVVGLPSREADDANGVPAYVWLFLGSLVFNMFSGYSNYLGFPIGPDRILFAGAVGLLLLDPRVERLRFKPVYVIMAVLVVWTACSALSHGVLLETAKAYALLDRIIVPFLMFCLGPLIFSTSRRRVMLLKTLCLIGIYLGLTAIFEIIGPHALVWPSYIMDPNIGILFGRARGPFASAEPNGMTMGLALFASSILYTKLRGGWRRVALVGIVLSALGTILCLTRSVWLATIVALLVIGYLVPEIRRRLPALIASFVGVVAFILLAVPPIANPLIERFTMESSLYDRQNTNAAGLRIVAESPIFGIGWGRYLDIGANWIRQADTYPVTNINIEIHNTFLSRAAETGLPGALMWILCVALGPALFLVVNRPARSSERFVWWLMLIAATCYWFFPSMSSPNPYPLPNNLFWLIGGIVGRQLMVLPRADEIAAGVPEPTTAAAVVGSDEGEI</sequence>
<feature type="transmembrane region" description="Helical" evidence="5">
    <location>
        <begin position="354"/>
        <end position="373"/>
    </location>
</feature>
<keyword evidence="2 5" id="KW-0812">Transmembrane</keyword>
<comment type="subcellular location">
    <subcellularLocation>
        <location evidence="1">Membrane</location>
        <topology evidence="1">Multi-pass membrane protein</topology>
    </subcellularLocation>
</comment>
<dbReference type="EMBL" id="BSUJ01000001">
    <property type="protein sequence ID" value="GMA20272.1"/>
    <property type="molecule type" value="Genomic_DNA"/>
</dbReference>
<feature type="transmembrane region" description="Helical" evidence="5">
    <location>
        <begin position="257"/>
        <end position="279"/>
    </location>
</feature>
<keyword evidence="3 5" id="KW-1133">Transmembrane helix</keyword>
<feature type="transmembrane region" description="Helical" evidence="5">
    <location>
        <begin position="385"/>
        <end position="403"/>
    </location>
</feature>
<proteinExistence type="predicted"/>
<gene>
    <name evidence="7" type="ORF">GCM10025862_22930</name>
</gene>
<feature type="transmembrane region" description="Helical" evidence="5">
    <location>
        <begin position="107"/>
        <end position="128"/>
    </location>
</feature>
<evidence type="ECO:0000256" key="4">
    <source>
        <dbReference type="ARBA" id="ARBA00023136"/>
    </source>
</evidence>
<feature type="domain" description="O-antigen ligase-related" evidence="6">
    <location>
        <begin position="219"/>
        <end position="362"/>
    </location>
</feature>
<dbReference type="Pfam" id="PF04932">
    <property type="entry name" value="Wzy_C"/>
    <property type="match status" value="1"/>
</dbReference>
<feature type="transmembrane region" description="Helical" evidence="5">
    <location>
        <begin position="80"/>
        <end position="101"/>
    </location>
</feature>